<dbReference type="EMBL" id="CP029077">
    <property type="protein sequence ID" value="QED22954.1"/>
    <property type="molecule type" value="Genomic_DNA"/>
</dbReference>
<dbReference type="Gene3D" id="3.40.50.360">
    <property type="match status" value="1"/>
</dbReference>
<dbReference type="EC" id="1.6.5.-" evidence="6"/>
<dbReference type="PANTHER" id="PTHR43741">
    <property type="entry name" value="FMN-DEPENDENT NADH-AZOREDUCTASE 1"/>
    <property type="match status" value="1"/>
</dbReference>
<evidence type="ECO:0000256" key="3">
    <source>
        <dbReference type="ARBA" id="ARBA00023002"/>
    </source>
</evidence>
<dbReference type="InterPro" id="IPR023048">
    <property type="entry name" value="NADH:quinone_OxRdtase_FMN_depd"/>
</dbReference>
<evidence type="ECO:0000256" key="4">
    <source>
        <dbReference type="ARBA" id="ARBA00023027"/>
    </source>
</evidence>
<dbReference type="InterPro" id="IPR003680">
    <property type="entry name" value="Flavodoxin_fold"/>
</dbReference>
<comment type="cofactor">
    <cofactor evidence="6">
        <name>FMN</name>
        <dbReference type="ChEBI" id="CHEBI:58210"/>
    </cofactor>
    <text evidence="6">Binds 1 FMN per subunit.</text>
</comment>
<protein>
    <recommendedName>
        <fullName evidence="6">FMN dependent NADH:quinone oxidoreductase</fullName>
        <ecNumber evidence="6">1.6.5.-</ecNumber>
    </recommendedName>
    <alternativeName>
        <fullName evidence="6">Azo-dye reductase</fullName>
    </alternativeName>
    <alternativeName>
        <fullName evidence="6">FMN-dependent NADH-azo compound oxidoreductase</fullName>
    </alternativeName>
    <alternativeName>
        <fullName evidence="6">FMN-dependent NADH-azoreductase</fullName>
        <ecNumber evidence="6">1.7.1.17</ecNumber>
    </alternativeName>
</protein>
<dbReference type="EC" id="1.7.1.17" evidence="6"/>
<dbReference type="InterPro" id="IPR029039">
    <property type="entry name" value="Flavoprotein-like_sf"/>
</dbReference>
<dbReference type="InterPro" id="IPR050104">
    <property type="entry name" value="FMN-dep_NADH:Q_OxRdtase_AzoR1"/>
</dbReference>
<keyword evidence="9" id="KW-1185">Reference proteome</keyword>
<proteinExistence type="inferred from homology"/>
<comment type="catalytic activity">
    <reaction evidence="5">
        <text>N,N-dimethyl-1,4-phenylenediamine + anthranilate + 2 NAD(+) = 2-(4-dimethylaminophenyl)diazenylbenzoate + 2 NADH + 2 H(+)</text>
        <dbReference type="Rhea" id="RHEA:55872"/>
        <dbReference type="ChEBI" id="CHEBI:15378"/>
        <dbReference type="ChEBI" id="CHEBI:15783"/>
        <dbReference type="ChEBI" id="CHEBI:16567"/>
        <dbReference type="ChEBI" id="CHEBI:57540"/>
        <dbReference type="ChEBI" id="CHEBI:57945"/>
        <dbReference type="ChEBI" id="CHEBI:71579"/>
        <dbReference type="EC" id="1.7.1.17"/>
    </reaction>
    <physiologicalReaction direction="right-to-left" evidence="5">
        <dbReference type="Rhea" id="RHEA:55874"/>
    </physiologicalReaction>
</comment>
<comment type="function">
    <text evidence="6">Quinone reductase that provides resistance to thiol-specific stress caused by electrophilic quinones.</text>
</comment>
<dbReference type="Pfam" id="PF02525">
    <property type="entry name" value="Flavodoxin_2"/>
    <property type="match status" value="1"/>
</dbReference>
<reference evidence="8 9" key="1">
    <citation type="journal article" date="2019" name="ISME J.">
        <title>Deianiraea, an extracellular bacterium associated with the ciliate Paramecium, suggests an alternative scenario for the evolution of Rickettsiales.</title>
        <authorList>
            <person name="Castelli M."/>
            <person name="Sabaneyeva E."/>
            <person name="Lanzoni O."/>
            <person name="Lebedeva N."/>
            <person name="Floriano A.M."/>
            <person name="Gaiarsa S."/>
            <person name="Benken K."/>
            <person name="Modeo L."/>
            <person name="Bandi C."/>
            <person name="Potekhin A."/>
            <person name="Sassera D."/>
            <person name="Petroni G."/>
        </authorList>
    </citation>
    <scope>NUCLEOTIDE SEQUENCE [LARGE SCALE GENOMIC DNA]</scope>
    <source>
        <strain evidence="8">CyL4-1</strain>
    </source>
</reference>
<dbReference type="GO" id="GO:0010181">
    <property type="term" value="F:FMN binding"/>
    <property type="evidence" value="ECO:0007669"/>
    <property type="project" value="UniProtKB-UniRule"/>
</dbReference>
<evidence type="ECO:0000256" key="1">
    <source>
        <dbReference type="ARBA" id="ARBA00022630"/>
    </source>
</evidence>
<sequence length="204" mass="22380">MKILYITSSPMGEKSNSRAVASKLLDALKAKGATITERDLAKNPVPHINIDNINAFRTPSEQRDEKAKLVLKLADELIEEIKNCDMVVFASPMWNFGVPSVMKAYIDHIVRAGVTFKYTETGPVGLLDAKKKAIIISSSGGIYSQGDFKSFDHQSTYLESVLQFLGLKDIKSVHVEGMNYGEDAANKGMEAANAKIDEILKAIN</sequence>
<gene>
    <name evidence="6" type="primary">azoR</name>
    <name evidence="8" type="ORF">Deia_00144</name>
</gene>
<keyword evidence="2 6" id="KW-0288">FMN</keyword>
<accession>A0A5B8XEW2</accession>
<name>A0A5B8XEW2_9RICK</name>
<dbReference type="PANTHER" id="PTHR43741:SF2">
    <property type="entry name" value="FMN-DEPENDENT NADH:QUINONE OXIDOREDUCTASE"/>
    <property type="match status" value="1"/>
</dbReference>
<comment type="subunit">
    <text evidence="6">Homodimer.</text>
</comment>
<feature type="binding site" evidence="6">
    <location>
        <begin position="15"/>
        <end position="17"/>
    </location>
    <ligand>
        <name>FMN</name>
        <dbReference type="ChEBI" id="CHEBI:58210"/>
    </ligand>
</feature>
<feature type="binding site" evidence="6">
    <location>
        <begin position="93"/>
        <end position="96"/>
    </location>
    <ligand>
        <name>FMN</name>
        <dbReference type="ChEBI" id="CHEBI:58210"/>
    </ligand>
</feature>
<dbReference type="GO" id="GO:0016655">
    <property type="term" value="F:oxidoreductase activity, acting on NAD(P)H, quinone or similar compound as acceptor"/>
    <property type="evidence" value="ECO:0007669"/>
    <property type="project" value="InterPro"/>
</dbReference>
<evidence type="ECO:0000259" key="7">
    <source>
        <dbReference type="Pfam" id="PF02525"/>
    </source>
</evidence>
<comment type="similarity">
    <text evidence="6">Belongs to the azoreductase type 1 family.</text>
</comment>
<keyword evidence="4 6" id="KW-0520">NAD</keyword>
<evidence type="ECO:0000256" key="2">
    <source>
        <dbReference type="ARBA" id="ARBA00022643"/>
    </source>
</evidence>
<comment type="function">
    <text evidence="6">Also exhibits azoreductase activity. Catalyzes the reductive cleavage of the azo bond in aromatic azo compounds to the corresponding amines.</text>
</comment>
<comment type="catalytic activity">
    <reaction evidence="6">
        <text>2 a quinone + NADH + H(+) = 2 a 1,4-benzosemiquinone + NAD(+)</text>
        <dbReference type="Rhea" id="RHEA:65952"/>
        <dbReference type="ChEBI" id="CHEBI:15378"/>
        <dbReference type="ChEBI" id="CHEBI:57540"/>
        <dbReference type="ChEBI" id="CHEBI:57945"/>
        <dbReference type="ChEBI" id="CHEBI:132124"/>
        <dbReference type="ChEBI" id="CHEBI:134225"/>
    </reaction>
</comment>
<evidence type="ECO:0000256" key="6">
    <source>
        <dbReference type="HAMAP-Rule" id="MF_01216"/>
    </source>
</evidence>
<dbReference type="RefSeq" id="WP_146820261.1">
    <property type="nucleotide sequence ID" value="NZ_CP029077.1"/>
</dbReference>
<organism evidence="8 9">
    <name type="scientific">Candidatus Deianiraea vastatrix</name>
    <dbReference type="NCBI Taxonomy" id="2163644"/>
    <lineage>
        <taxon>Bacteria</taxon>
        <taxon>Pseudomonadati</taxon>
        <taxon>Pseudomonadota</taxon>
        <taxon>Alphaproteobacteria</taxon>
        <taxon>Rickettsiales</taxon>
        <taxon>Candidatus Deianiraeaceae</taxon>
        <taxon>Candidatus Deianiraea</taxon>
    </lineage>
</organism>
<feature type="domain" description="Flavodoxin-like fold" evidence="7">
    <location>
        <begin position="1"/>
        <end position="198"/>
    </location>
</feature>
<keyword evidence="1 6" id="KW-0285">Flavoprotein</keyword>
<dbReference type="OrthoDB" id="9787136at2"/>
<dbReference type="GO" id="GO:0009055">
    <property type="term" value="F:electron transfer activity"/>
    <property type="evidence" value="ECO:0007669"/>
    <property type="project" value="UniProtKB-UniRule"/>
</dbReference>
<dbReference type="AlphaFoldDB" id="A0A5B8XEW2"/>
<evidence type="ECO:0000313" key="8">
    <source>
        <dbReference type="EMBL" id="QED22954.1"/>
    </source>
</evidence>
<dbReference type="Proteomes" id="UP000321934">
    <property type="component" value="Chromosome"/>
</dbReference>
<evidence type="ECO:0000256" key="5">
    <source>
        <dbReference type="ARBA" id="ARBA00048542"/>
    </source>
</evidence>
<feature type="binding site" evidence="6">
    <location>
        <begin position="138"/>
        <end position="141"/>
    </location>
    <ligand>
        <name>FMN</name>
        <dbReference type="ChEBI" id="CHEBI:58210"/>
    </ligand>
</feature>
<dbReference type="HAMAP" id="MF_01216">
    <property type="entry name" value="Azoreductase_type1"/>
    <property type="match status" value="1"/>
</dbReference>
<feature type="binding site" evidence="6">
    <location>
        <position position="9"/>
    </location>
    <ligand>
        <name>FMN</name>
        <dbReference type="ChEBI" id="CHEBI:58210"/>
    </ligand>
</feature>
<evidence type="ECO:0000313" key="9">
    <source>
        <dbReference type="Proteomes" id="UP000321934"/>
    </source>
</evidence>
<dbReference type="GO" id="GO:0016652">
    <property type="term" value="F:oxidoreductase activity, acting on NAD(P)H as acceptor"/>
    <property type="evidence" value="ECO:0007669"/>
    <property type="project" value="UniProtKB-UniRule"/>
</dbReference>
<dbReference type="SUPFAM" id="SSF52218">
    <property type="entry name" value="Flavoproteins"/>
    <property type="match status" value="1"/>
</dbReference>
<keyword evidence="3 6" id="KW-0560">Oxidoreductase</keyword>